<dbReference type="InterPro" id="IPR029068">
    <property type="entry name" value="Glyas_Bleomycin-R_OHBP_Dase"/>
</dbReference>
<dbReference type="InterPro" id="IPR004360">
    <property type="entry name" value="Glyas_Fos-R_dOase_dom"/>
</dbReference>
<dbReference type="PANTHER" id="PTHR36437:SF2">
    <property type="entry name" value="GLYOXALASE_BLEOMYCIN RESISTANCE PROTEIN_DIOXYGENASE"/>
    <property type="match status" value="1"/>
</dbReference>
<dbReference type="Proteomes" id="UP001501204">
    <property type="component" value="Unassembled WGS sequence"/>
</dbReference>
<dbReference type="CDD" id="cd07263">
    <property type="entry name" value="VOC_like"/>
    <property type="match status" value="1"/>
</dbReference>
<comment type="caution">
    <text evidence="2">The sequence shown here is derived from an EMBL/GenBank/DDBJ whole genome shotgun (WGS) entry which is preliminary data.</text>
</comment>
<sequence length="140" mass="15396">MIITYASIFVDDQQKALEFYTDKLGFQLKVDVPMGPYRWLTVVSPQAPDGVQLLLEPSEHPAVHPFKEALVSDGIPFNSFGVEDVQAEYERLTALGVRFVQEPMPMGPVTTAVLDDTCGNLIQIAQLNDPEAVSAQETTS</sequence>
<evidence type="ECO:0000313" key="2">
    <source>
        <dbReference type="EMBL" id="GAA1746416.1"/>
    </source>
</evidence>
<dbReference type="Pfam" id="PF00903">
    <property type="entry name" value="Glyoxalase"/>
    <property type="match status" value="1"/>
</dbReference>
<evidence type="ECO:0000313" key="3">
    <source>
        <dbReference type="Proteomes" id="UP001501204"/>
    </source>
</evidence>
<feature type="domain" description="VOC" evidence="1">
    <location>
        <begin position="2"/>
        <end position="127"/>
    </location>
</feature>
<keyword evidence="3" id="KW-1185">Reference proteome</keyword>
<dbReference type="EMBL" id="BAAAOA010000004">
    <property type="protein sequence ID" value="GAA1746416.1"/>
    <property type="molecule type" value="Genomic_DNA"/>
</dbReference>
<dbReference type="SUPFAM" id="SSF54593">
    <property type="entry name" value="Glyoxalase/Bleomycin resistance protein/Dihydroxybiphenyl dioxygenase"/>
    <property type="match status" value="1"/>
</dbReference>
<organism evidence="2 3">
    <name type="scientific">Kocuria aegyptia</name>
    <dbReference type="NCBI Taxonomy" id="330943"/>
    <lineage>
        <taxon>Bacteria</taxon>
        <taxon>Bacillati</taxon>
        <taxon>Actinomycetota</taxon>
        <taxon>Actinomycetes</taxon>
        <taxon>Micrococcales</taxon>
        <taxon>Micrococcaceae</taxon>
        <taxon>Kocuria</taxon>
    </lineage>
</organism>
<reference evidence="2 3" key="1">
    <citation type="journal article" date="2019" name="Int. J. Syst. Evol. Microbiol.">
        <title>The Global Catalogue of Microorganisms (GCM) 10K type strain sequencing project: providing services to taxonomists for standard genome sequencing and annotation.</title>
        <authorList>
            <consortium name="The Broad Institute Genomics Platform"/>
            <consortium name="The Broad Institute Genome Sequencing Center for Infectious Disease"/>
            <person name="Wu L."/>
            <person name="Ma J."/>
        </authorList>
    </citation>
    <scope>NUCLEOTIDE SEQUENCE [LARGE SCALE GENOMIC DNA]</scope>
    <source>
        <strain evidence="2 3">JCM 14735</strain>
    </source>
</reference>
<name>A0ABN2K1K2_9MICC</name>
<dbReference type="RefSeq" id="WP_344118901.1">
    <property type="nucleotide sequence ID" value="NZ_BAAAOA010000004.1"/>
</dbReference>
<protein>
    <submittedName>
        <fullName evidence="2">VOC family protein</fullName>
    </submittedName>
</protein>
<dbReference type="Gene3D" id="3.10.180.10">
    <property type="entry name" value="2,3-Dihydroxybiphenyl 1,2-Dioxygenase, domain 1"/>
    <property type="match status" value="1"/>
</dbReference>
<dbReference type="InterPro" id="IPR037523">
    <property type="entry name" value="VOC_core"/>
</dbReference>
<proteinExistence type="predicted"/>
<dbReference type="PANTHER" id="PTHR36437">
    <property type="entry name" value="GLYOXALASE/BLEOMYCIN RESISTANCE PROTEIN/DIOXYGENASE"/>
    <property type="match status" value="1"/>
</dbReference>
<dbReference type="PROSITE" id="PS51819">
    <property type="entry name" value="VOC"/>
    <property type="match status" value="1"/>
</dbReference>
<evidence type="ECO:0000259" key="1">
    <source>
        <dbReference type="PROSITE" id="PS51819"/>
    </source>
</evidence>
<accession>A0ABN2K1K2</accession>
<gene>
    <name evidence="2" type="ORF">GCM10009767_01280</name>
</gene>